<gene>
    <name evidence="2" type="ORF">JKL49_12045</name>
</gene>
<feature type="compositionally biased region" description="Low complexity" evidence="1">
    <location>
        <begin position="156"/>
        <end position="174"/>
    </location>
</feature>
<organism evidence="2">
    <name type="scientific">Phenylobacterium glaciei</name>
    <dbReference type="NCBI Taxonomy" id="2803784"/>
    <lineage>
        <taxon>Bacteria</taxon>
        <taxon>Pseudomonadati</taxon>
        <taxon>Pseudomonadota</taxon>
        <taxon>Alphaproteobacteria</taxon>
        <taxon>Caulobacterales</taxon>
        <taxon>Caulobacteraceae</taxon>
        <taxon>Phenylobacterium</taxon>
    </lineage>
</organism>
<sequence>MGGGVGHPSTHNLANITRYLADRQPGFTMLDWDRDIEDFAALFGAIAPVLERPFDVADGVPLAIMPQIRSATTGRARDLECFFRTTRPAEAAPGRFLHDQGMVRLNANGLLEVIMGVRETVYRGWLMPVRGQLFCVATDAANAPWCSSSSQACPAAGPRGSTASRSAAAAAPCRESPRRRSSWIGWGSVGRCRGRRPALSRDADQ</sequence>
<name>A0A974SAE4_9CAUL</name>
<evidence type="ECO:0000256" key="1">
    <source>
        <dbReference type="SAM" id="MobiDB-lite"/>
    </source>
</evidence>
<dbReference type="EMBL" id="CP068570">
    <property type="protein sequence ID" value="QQZ51633.1"/>
    <property type="molecule type" value="Genomic_DNA"/>
</dbReference>
<protein>
    <submittedName>
        <fullName evidence="2">Uncharacterized protein</fullName>
    </submittedName>
</protein>
<dbReference type="AlphaFoldDB" id="A0A974SAE4"/>
<proteinExistence type="predicted"/>
<feature type="region of interest" description="Disordered" evidence="1">
    <location>
        <begin position="156"/>
        <end position="205"/>
    </location>
</feature>
<evidence type="ECO:0000313" key="2">
    <source>
        <dbReference type="EMBL" id="QQZ51633.1"/>
    </source>
</evidence>
<reference evidence="2" key="1">
    <citation type="submission" date="2021-01" db="EMBL/GenBank/DDBJ databases">
        <title>Genome sequence of Phenylobacterium sp. 20VBR1 isolated from a valley glaceir, Ny-Alesund, Svalbard.</title>
        <authorList>
            <person name="Thomas F.A."/>
            <person name="Krishnan K.P."/>
            <person name="Sinha R.K."/>
        </authorList>
    </citation>
    <scope>NUCLEOTIDE SEQUENCE</scope>
    <source>
        <strain evidence="2">20VBR1</strain>
    </source>
</reference>
<accession>A0A974SAE4</accession>